<sequence length="114" mass="12424">MGEKGNRWSSGLTWGFQLHINWPGPYPGKLLIIKQVIEPVQVHSLGPNLVKTLQEHKETPKPTTSRPSSPGTFNISSTPSLRDKLTETLGPLAVTISSAIQDPLWALVNAAFTV</sequence>
<keyword evidence="3" id="KW-1185">Reference proteome</keyword>
<proteinExistence type="predicted"/>
<accession>A0ABN9A422</accession>
<feature type="compositionally biased region" description="Low complexity" evidence="1">
    <location>
        <begin position="61"/>
        <end position="72"/>
    </location>
</feature>
<evidence type="ECO:0000256" key="1">
    <source>
        <dbReference type="SAM" id="MobiDB-lite"/>
    </source>
</evidence>
<protein>
    <submittedName>
        <fullName evidence="2">Uncharacterized protein</fullName>
    </submittedName>
</protein>
<evidence type="ECO:0000313" key="3">
    <source>
        <dbReference type="Proteomes" id="UP001176941"/>
    </source>
</evidence>
<gene>
    <name evidence="2" type="ORF">MRATA1EN1_LOCUS29671</name>
</gene>
<evidence type="ECO:0000313" key="2">
    <source>
        <dbReference type="EMBL" id="CAI9180709.1"/>
    </source>
</evidence>
<dbReference type="EMBL" id="OX460343">
    <property type="protein sequence ID" value="CAI9180709.1"/>
    <property type="molecule type" value="Genomic_DNA"/>
</dbReference>
<organism evidence="2 3">
    <name type="scientific">Rangifer tarandus platyrhynchus</name>
    <name type="common">Svalbard reindeer</name>
    <dbReference type="NCBI Taxonomy" id="3082113"/>
    <lineage>
        <taxon>Eukaryota</taxon>
        <taxon>Metazoa</taxon>
        <taxon>Chordata</taxon>
        <taxon>Craniata</taxon>
        <taxon>Vertebrata</taxon>
        <taxon>Euteleostomi</taxon>
        <taxon>Mammalia</taxon>
        <taxon>Eutheria</taxon>
        <taxon>Laurasiatheria</taxon>
        <taxon>Artiodactyla</taxon>
        <taxon>Ruminantia</taxon>
        <taxon>Pecora</taxon>
        <taxon>Cervidae</taxon>
        <taxon>Odocoileinae</taxon>
        <taxon>Rangifer</taxon>
    </lineage>
</organism>
<name>A0ABN9A422_RANTA</name>
<reference evidence="2" key="1">
    <citation type="submission" date="2023-04" db="EMBL/GenBank/DDBJ databases">
        <authorList>
            <consortium name="ELIXIR-Norway"/>
        </authorList>
    </citation>
    <scope>NUCLEOTIDE SEQUENCE [LARGE SCALE GENOMIC DNA]</scope>
</reference>
<dbReference type="Proteomes" id="UP001176941">
    <property type="component" value="Chromosome X"/>
</dbReference>
<feature type="region of interest" description="Disordered" evidence="1">
    <location>
        <begin position="54"/>
        <end position="80"/>
    </location>
</feature>